<dbReference type="Proteomes" id="UP000748531">
    <property type="component" value="Unassembled WGS sequence"/>
</dbReference>
<protein>
    <recommendedName>
        <fullName evidence="3">EF-hand domain-containing protein</fullName>
    </recommendedName>
</protein>
<name>A0A8J4SYD3_9TREM</name>
<dbReference type="AlphaFoldDB" id="A0A8J4SYD3"/>
<dbReference type="SUPFAM" id="SSF47473">
    <property type="entry name" value="EF-hand"/>
    <property type="match status" value="1"/>
</dbReference>
<dbReference type="OrthoDB" id="272072at2759"/>
<accession>A0A8J4SYD3</accession>
<sequence>MFSHHCNGRHVYPFHTFVSNFTAYKYLYIYAYSVLYPSNYSQGTGISRVVTNSQFARVLHFLGLGVTSEDCNRLCRKFSDPTSGQVNYAMFCQAVDEGFTAQRDYDQASEEAYFNNGSCENEMKPPEIGDSKSGRKVFRRDWLSTVDPCIKNIGDNLPVEVLIDRIRHLVLIHRIPLKIWFYDFDQLRTGYITRSQFARCLTAAGLSRLELHDLTPMQMNTISDAYISPHDHNMVNWMKFVNDIDTGKPD</sequence>
<proteinExistence type="predicted"/>
<reference evidence="1" key="1">
    <citation type="submission" date="2019-05" db="EMBL/GenBank/DDBJ databases">
        <title>Annotation for the trematode Paragonimus heterotremus.</title>
        <authorList>
            <person name="Choi Y.-J."/>
        </authorList>
    </citation>
    <scope>NUCLEOTIDE SEQUENCE</scope>
    <source>
        <strain evidence="1">LC</strain>
    </source>
</reference>
<keyword evidence="2" id="KW-1185">Reference proteome</keyword>
<comment type="caution">
    <text evidence="1">The sequence shown here is derived from an EMBL/GenBank/DDBJ whole genome shotgun (WGS) entry which is preliminary data.</text>
</comment>
<evidence type="ECO:0008006" key="3">
    <source>
        <dbReference type="Google" id="ProtNLM"/>
    </source>
</evidence>
<dbReference type="Gene3D" id="1.10.238.10">
    <property type="entry name" value="EF-hand"/>
    <property type="match status" value="1"/>
</dbReference>
<dbReference type="PANTHER" id="PTHR20875">
    <property type="entry name" value="EF-HAND CALCIUM-BINDING DOMAIN-CONTAINING PROTEIN 6-RELATED"/>
    <property type="match status" value="1"/>
</dbReference>
<dbReference type="EMBL" id="LUCH01019846">
    <property type="protein sequence ID" value="KAF5394201.1"/>
    <property type="molecule type" value="Genomic_DNA"/>
</dbReference>
<organism evidence="1 2">
    <name type="scientific">Paragonimus heterotremus</name>
    <dbReference type="NCBI Taxonomy" id="100268"/>
    <lineage>
        <taxon>Eukaryota</taxon>
        <taxon>Metazoa</taxon>
        <taxon>Spiralia</taxon>
        <taxon>Lophotrochozoa</taxon>
        <taxon>Platyhelminthes</taxon>
        <taxon>Trematoda</taxon>
        <taxon>Digenea</taxon>
        <taxon>Plagiorchiida</taxon>
        <taxon>Troglotremata</taxon>
        <taxon>Troglotrematidae</taxon>
        <taxon>Paragonimus</taxon>
    </lineage>
</organism>
<dbReference type="PANTHER" id="PTHR20875:SF0">
    <property type="entry name" value="GH12158P"/>
    <property type="match status" value="1"/>
</dbReference>
<evidence type="ECO:0000313" key="1">
    <source>
        <dbReference type="EMBL" id="KAF5394201.1"/>
    </source>
</evidence>
<gene>
    <name evidence="1" type="ORF">PHET_12051</name>
</gene>
<dbReference type="InterPro" id="IPR052603">
    <property type="entry name" value="EFCB6"/>
</dbReference>
<evidence type="ECO:0000313" key="2">
    <source>
        <dbReference type="Proteomes" id="UP000748531"/>
    </source>
</evidence>
<dbReference type="InterPro" id="IPR011992">
    <property type="entry name" value="EF-hand-dom_pair"/>
</dbReference>